<gene>
    <name evidence="2" type="ORF">HSR121_2393</name>
</gene>
<evidence type="ECO:0000313" key="2">
    <source>
        <dbReference type="EMBL" id="QSG06714.1"/>
    </source>
</evidence>
<dbReference type="GO" id="GO:0016787">
    <property type="term" value="F:hydrolase activity"/>
    <property type="evidence" value="ECO:0007669"/>
    <property type="project" value="InterPro"/>
</dbReference>
<reference evidence="2" key="1">
    <citation type="submission" date="2020-11" db="EMBL/GenBank/DDBJ databases">
        <title>Carbohydrate-dependent, anaerobic sulfur respiration: A novel catabolism in halophilic archaea.</title>
        <authorList>
            <person name="Sorokin D.Y."/>
            <person name="Messina E."/>
            <person name="Smedile F."/>
            <person name="La Cono V."/>
            <person name="Hallsworth J.E."/>
            <person name="Yakimov M.M."/>
        </authorList>
    </citation>
    <scope>NUCLEOTIDE SEQUENCE</scope>
    <source>
        <strain evidence="2">HSR12-1</strain>
    </source>
</reference>
<dbReference type="InterPro" id="IPR029058">
    <property type="entry name" value="AB_hydrolase_fold"/>
</dbReference>
<name>A0A897N218_9EURY</name>
<evidence type="ECO:0000259" key="1">
    <source>
        <dbReference type="Pfam" id="PF02230"/>
    </source>
</evidence>
<organism evidence="2 3">
    <name type="scientific">Halapricum desulfuricans</name>
    <dbReference type="NCBI Taxonomy" id="2841257"/>
    <lineage>
        <taxon>Archaea</taxon>
        <taxon>Methanobacteriati</taxon>
        <taxon>Methanobacteriota</taxon>
        <taxon>Stenosarchaea group</taxon>
        <taxon>Halobacteria</taxon>
        <taxon>Halobacteriales</taxon>
        <taxon>Haloarculaceae</taxon>
        <taxon>Halapricum</taxon>
    </lineage>
</organism>
<dbReference type="Proteomes" id="UP000663525">
    <property type="component" value="Chromosome"/>
</dbReference>
<dbReference type="Gene3D" id="3.40.50.1820">
    <property type="entry name" value="alpha/beta hydrolase"/>
    <property type="match status" value="1"/>
</dbReference>
<dbReference type="Pfam" id="PF02230">
    <property type="entry name" value="Abhydrolase_2"/>
    <property type="match status" value="1"/>
</dbReference>
<protein>
    <submittedName>
        <fullName evidence="2">Putative esterase</fullName>
    </submittedName>
</protein>
<dbReference type="AlphaFoldDB" id="A0A897N218"/>
<feature type="domain" description="Phospholipase/carboxylesterase/thioesterase" evidence="1">
    <location>
        <begin position="26"/>
        <end position="107"/>
    </location>
</feature>
<sequence length="147" mass="15287">MYPPVARSVRRRGVAYLAPQAAGNTWYPDPFTAPVEPNEPGRTSALRAIDDATATAEAAGVARDRIVVHGFSEEACLASESVARNPDRYGGLVALGGRLIGESIAPDEYEGDLEGTPVFIGVAMAIPTSLLNAPTSLRAFSNGSAGT</sequence>
<dbReference type="SUPFAM" id="SSF53474">
    <property type="entry name" value="alpha/beta-Hydrolases"/>
    <property type="match status" value="1"/>
</dbReference>
<evidence type="ECO:0000313" key="3">
    <source>
        <dbReference type="Proteomes" id="UP000663525"/>
    </source>
</evidence>
<dbReference type="InterPro" id="IPR003140">
    <property type="entry name" value="PLipase/COase/thioEstase"/>
</dbReference>
<accession>A0A897N218</accession>
<dbReference type="EMBL" id="CP064787">
    <property type="protein sequence ID" value="QSG06714.1"/>
    <property type="molecule type" value="Genomic_DNA"/>
</dbReference>
<proteinExistence type="predicted"/>